<organism evidence="1 2">
    <name type="scientific">Ceratodon purpureus</name>
    <name type="common">Fire moss</name>
    <name type="synonym">Dicranum purpureum</name>
    <dbReference type="NCBI Taxonomy" id="3225"/>
    <lineage>
        <taxon>Eukaryota</taxon>
        <taxon>Viridiplantae</taxon>
        <taxon>Streptophyta</taxon>
        <taxon>Embryophyta</taxon>
        <taxon>Bryophyta</taxon>
        <taxon>Bryophytina</taxon>
        <taxon>Bryopsida</taxon>
        <taxon>Dicranidae</taxon>
        <taxon>Pseudoditrichales</taxon>
        <taxon>Ditrichaceae</taxon>
        <taxon>Ceratodon</taxon>
    </lineage>
</organism>
<sequence length="70" mass="8001">MTTNYGRMRTGRVPAGKAFWSLKVRHLLLFLPITYLQLHVQNTLKLSDTMLPIEPVAVPSLGLSCWCRMQ</sequence>
<dbReference type="EMBL" id="CM026424">
    <property type="protein sequence ID" value="KAG0580569.1"/>
    <property type="molecule type" value="Genomic_DNA"/>
</dbReference>
<reference evidence="1" key="1">
    <citation type="submission" date="2020-06" db="EMBL/GenBank/DDBJ databases">
        <title>WGS assembly of Ceratodon purpureus strain R40.</title>
        <authorList>
            <person name="Carey S.B."/>
            <person name="Jenkins J."/>
            <person name="Shu S."/>
            <person name="Lovell J.T."/>
            <person name="Sreedasyam A."/>
            <person name="Maumus F."/>
            <person name="Tiley G.P."/>
            <person name="Fernandez-Pozo N."/>
            <person name="Barry K."/>
            <person name="Chen C."/>
            <person name="Wang M."/>
            <person name="Lipzen A."/>
            <person name="Daum C."/>
            <person name="Saski C.A."/>
            <person name="Payton A.C."/>
            <person name="Mcbreen J.C."/>
            <person name="Conrad R.E."/>
            <person name="Kollar L.M."/>
            <person name="Olsson S."/>
            <person name="Huttunen S."/>
            <person name="Landis J.B."/>
            <person name="Wickett N.J."/>
            <person name="Johnson M.G."/>
            <person name="Rensing S.A."/>
            <person name="Grimwood J."/>
            <person name="Schmutz J."/>
            <person name="Mcdaniel S.F."/>
        </authorList>
    </citation>
    <scope>NUCLEOTIDE SEQUENCE</scope>
    <source>
        <strain evidence="1">R40</strain>
    </source>
</reference>
<evidence type="ECO:0000313" key="1">
    <source>
        <dbReference type="EMBL" id="KAG0580569.1"/>
    </source>
</evidence>
<gene>
    <name evidence="1" type="ORF">KC19_4G183200</name>
</gene>
<keyword evidence="2" id="KW-1185">Reference proteome</keyword>
<dbReference type="Proteomes" id="UP000822688">
    <property type="component" value="Chromosome 4"/>
</dbReference>
<evidence type="ECO:0000313" key="2">
    <source>
        <dbReference type="Proteomes" id="UP000822688"/>
    </source>
</evidence>
<protein>
    <submittedName>
        <fullName evidence="1">Uncharacterized protein</fullName>
    </submittedName>
</protein>
<comment type="caution">
    <text evidence="1">The sequence shown here is derived from an EMBL/GenBank/DDBJ whole genome shotgun (WGS) entry which is preliminary data.</text>
</comment>
<proteinExistence type="predicted"/>
<accession>A0A8T0ICB9</accession>
<dbReference type="AlphaFoldDB" id="A0A8T0ICB9"/>
<name>A0A8T0ICB9_CERPU</name>